<dbReference type="GO" id="GO:0003735">
    <property type="term" value="F:structural constituent of ribosome"/>
    <property type="evidence" value="ECO:0007669"/>
    <property type="project" value="InterPro"/>
</dbReference>
<dbReference type="GO" id="GO:0022625">
    <property type="term" value="C:cytosolic large ribosomal subunit"/>
    <property type="evidence" value="ECO:0007669"/>
    <property type="project" value="TreeGrafter"/>
</dbReference>
<comment type="similarity">
    <text evidence="1">Belongs to the universal ribosomal protein uL2 family.</text>
</comment>
<name>D7MXT5_ARALL</name>
<dbReference type="Proteomes" id="UP000008694">
    <property type="component" value="Unassembled WGS sequence"/>
</dbReference>
<proteinExistence type="inferred from homology"/>
<accession>D7MXT5</accession>
<dbReference type="InterPro" id="IPR008991">
    <property type="entry name" value="Translation_prot_SH3-like_sf"/>
</dbReference>
<reference evidence="7" key="1">
    <citation type="journal article" date="2011" name="Nat. Genet.">
        <title>The Arabidopsis lyrata genome sequence and the basis of rapid genome size change.</title>
        <authorList>
            <person name="Hu T.T."/>
            <person name="Pattyn P."/>
            <person name="Bakker E.G."/>
            <person name="Cao J."/>
            <person name="Cheng J.-F."/>
            <person name="Clark R.M."/>
            <person name="Fahlgren N."/>
            <person name="Fawcett J.A."/>
            <person name="Grimwood J."/>
            <person name="Gundlach H."/>
            <person name="Haberer G."/>
            <person name="Hollister J.D."/>
            <person name="Ossowski S."/>
            <person name="Ottilar R.P."/>
            <person name="Salamov A.A."/>
            <person name="Schneeberger K."/>
            <person name="Spannagl M."/>
            <person name="Wang X."/>
            <person name="Yang L."/>
            <person name="Nasrallah M.E."/>
            <person name="Bergelson J."/>
            <person name="Carrington J.C."/>
            <person name="Gaut B.S."/>
            <person name="Schmutz J."/>
            <person name="Mayer K.F.X."/>
            <person name="Van de Peer Y."/>
            <person name="Grigoriev I.V."/>
            <person name="Nordborg M."/>
            <person name="Weigel D."/>
            <person name="Guo Y.-L."/>
        </authorList>
    </citation>
    <scope>NUCLEOTIDE SEQUENCE [LARGE SCALE GENOMIC DNA]</scope>
    <source>
        <strain evidence="7">cv. MN47</strain>
    </source>
</reference>
<feature type="region of interest" description="Disordered" evidence="4">
    <location>
        <begin position="41"/>
        <end position="83"/>
    </location>
</feature>
<gene>
    <name evidence="6" type="ORF">ARALYDRAFT_920799</name>
</gene>
<dbReference type="Gramene" id="scaffold_58200001.1">
    <property type="protein sequence ID" value="scaffold_58200001.1"/>
    <property type="gene ID" value="scaffold_58200001.1"/>
</dbReference>
<dbReference type="SMART" id="SM01382">
    <property type="entry name" value="Ribosomal_L2_C"/>
    <property type="match status" value="1"/>
</dbReference>
<feature type="domain" description="Large ribosomal subunit protein uL2 C-terminal" evidence="5">
    <location>
        <begin position="3"/>
        <end position="64"/>
    </location>
</feature>
<dbReference type="Pfam" id="PF03947">
    <property type="entry name" value="Ribosomal_L2_C"/>
    <property type="match status" value="1"/>
</dbReference>
<evidence type="ECO:0000256" key="1">
    <source>
        <dbReference type="ARBA" id="ARBA00005636"/>
    </source>
</evidence>
<dbReference type="eggNOG" id="KOG2309">
    <property type="taxonomic scope" value="Eukaryota"/>
</dbReference>
<dbReference type="InterPro" id="IPR022669">
    <property type="entry name" value="Ribosomal_uL2_C"/>
</dbReference>
<keyword evidence="2" id="KW-0689">Ribosomal protein</keyword>
<evidence type="ECO:0000313" key="6">
    <source>
        <dbReference type="EMBL" id="EFH38647.1"/>
    </source>
</evidence>
<dbReference type="SUPFAM" id="SSF50104">
    <property type="entry name" value="Translation proteins SH3-like domain"/>
    <property type="match status" value="1"/>
</dbReference>
<dbReference type="Gene3D" id="4.10.950.10">
    <property type="entry name" value="Ribosomal protein L2, domain 3"/>
    <property type="match status" value="1"/>
</dbReference>
<evidence type="ECO:0000259" key="5">
    <source>
        <dbReference type="SMART" id="SM01382"/>
    </source>
</evidence>
<evidence type="ECO:0000256" key="4">
    <source>
        <dbReference type="SAM" id="MobiDB-lite"/>
    </source>
</evidence>
<evidence type="ECO:0000256" key="2">
    <source>
        <dbReference type="ARBA" id="ARBA00022980"/>
    </source>
</evidence>
<dbReference type="PANTHER" id="PTHR13691:SF50">
    <property type="entry name" value="LARGE RIBOSOMAL SUBUNIT PROTEIN UL2 C-TERMINAL DOMAIN-CONTAINING PROTEIN"/>
    <property type="match status" value="1"/>
</dbReference>
<dbReference type="AlphaFoldDB" id="D7MXT5"/>
<dbReference type="GO" id="GO:0003723">
    <property type="term" value="F:RNA binding"/>
    <property type="evidence" value="ECO:0007669"/>
    <property type="project" value="TreeGrafter"/>
</dbReference>
<dbReference type="GO" id="GO:0002181">
    <property type="term" value="P:cytoplasmic translation"/>
    <property type="evidence" value="ECO:0007669"/>
    <property type="project" value="TreeGrafter"/>
</dbReference>
<organism evidence="7">
    <name type="scientific">Arabidopsis lyrata subsp. lyrata</name>
    <name type="common">Lyre-leaved rock-cress</name>
    <dbReference type="NCBI Taxonomy" id="81972"/>
    <lineage>
        <taxon>Eukaryota</taxon>
        <taxon>Viridiplantae</taxon>
        <taxon>Streptophyta</taxon>
        <taxon>Embryophyta</taxon>
        <taxon>Tracheophyta</taxon>
        <taxon>Spermatophyta</taxon>
        <taxon>Magnoliopsida</taxon>
        <taxon>eudicotyledons</taxon>
        <taxon>Gunneridae</taxon>
        <taxon>Pentapetalae</taxon>
        <taxon>rosids</taxon>
        <taxon>malvids</taxon>
        <taxon>Brassicales</taxon>
        <taxon>Brassicaceae</taxon>
        <taxon>Camelineae</taxon>
        <taxon>Arabidopsis</taxon>
    </lineage>
</organism>
<keyword evidence="3" id="KW-0687">Ribonucleoprotein</keyword>
<evidence type="ECO:0000313" key="7">
    <source>
        <dbReference type="Proteomes" id="UP000008694"/>
    </source>
</evidence>
<dbReference type="HOGENOM" id="CLU_160246_0_0_1"/>
<protein>
    <recommendedName>
        <fullName evidence="5">Large ribosomal subunit protein uL2 C-terminal domain-containing protein</fullName>
    </recommendedName>
</protein>
<dbReference type="EMBL" id="GL349087">
    <property type="protein sequence ID" value="EFH38647.1"/>
    <property type="molecule type" value="Genomic_DNA"/>
</dbReference>
<dbReference type="PANTHER" id="PTHR13691">
    <property type="entry name" value="RIBOSOMAL PROTEIN L2"/>
    <property type="match status" value="1"/>
</dbReference>
<dbReference type="STRING" id="81972.D7MXT5"/>
<keyword evidence="7" id="KW-1185">Reference proteome</keyword>
<dbReference type="InterPro" id="IPR014726">
    <property type="entry name" value="Ribosomal_uL2_dom3"/>
</dbReference>
<sequence length="83" mass="9178">MWHNLLSQVDAGLKAGNAYHKYHVKRNSWRKVRGVAMNPVEHFHGGGNHQHIGQASTVRRDASPRRTGGLRGQDAASVGKTRV</sequence>
<dbReference type="InterPro" id="IPR002171">
    <property type="entry name" value="Ribosomal_uL2"/>
</dbReference>
<evidence type="ECO:0000256" key="3">
    <source>
        <dbReference type="ARBA" id="ARBA00023274"/>
    </source>
</evidence>